<evidence type="ECO:0000313" key="4">
    <source>
        <dbReference type="Proteomes" id="UP000694941"/>
    </source>
</evidence>
<dbReference type="GeneID" id="106477528"/>
<dbReference type="SMART" id="SM00358">
    <property type="entry name" value="DSRM"/>
    <property type="match status" value="2"/>
</dbReference>
<evidence type="ECO:0000256" key="2">
    <source>
        <dbReference type="SAM" id="MobiDB-lite"/>
    </source>
</evidence>
<dbReference type="InterPro" id="IPR014720">
    <property type="entry name" value="dsRBD_dom"/>
</dbReference>
<evidence type="ECO:0000256" key="1">
    <source>
        <dbReference type="PROSITE-ProRule" id="PRU00266"/>
    </source>
</evidence>
<proteinExistence type="predicted"/>
<gene>
    <name evidence="5" type="primary">LOC106477528</name>
</gene>
<evidence type="ECO:0000313" key="5">
    <source>
        <dbReference type="RefSeq" id="XP_013793533.1"/>
    </source>
</evidence>
<organism evidence="4 5">
    <name type="scientific">Limulus polyphemus</name>
    <name type="common">Atlantic horseshoe crab</name>
    <dbReference type="NCBI Taxonomy" id="6850"/>
    <lineage>
        <taxon>Eukaryota</taxon>
        <taxon>Metazoa</taxon>
        <taxon>Ecdysozoa</taxon>
        <taxon>Arthropoda</taxon>
        <taxon>Chelicerata</taxon>
        <taxon>Merostomata</taxon>
        <taxon>Xiphosura</taxon>
        <taxon>Limulidae</taxon>
        <taxon>Limulus</taxon>
    </lineage>
</organism>
<keyword evidence="1" id="KW-0694">RNA-binding</keyword>
<protein>
    <submittedName>
        <fullName evidence="5">Double-stranded RNA-specific editase 1-like</fullName>
    </submittedName>
</protein>
<feature type="domain" description="DRBM" evidence="3">
    <location>
        <begin position="192"/>
        <end position="242"/>
    </location>
</feature>
<dbReference type="SUPFAM" id="SSF54768">
    <property type="entry name" value="dsRNA-binding domain-like"/>
    <property type="match status" value="2"/>
</dbReference>
<feature type="domain" description="DRBM" evidence="3">
    <location>
        <begin position="35"/>
        <end position="101"/>
    </location>
</feature>
<dbReference type="PANTHER" id="PTHR10910">
    <property type="entry name" value="EUKARYOTE SPECIFIC DSRNA BINDING PROTEIN"/>
    <property type="match status" value="1"/>
</dbReference>
<name>A0ABM1C3J7_LIMPO</name>
<dbReference type="Pfam" id="PF00035">
    <property type="entry name" value="dsrm"/>
    <property type="match status" value="2"/>
</dbReference>
<dbReference type="RefSeq" id="XP_013793533.1">
    <property type="nucleotide sequence ID" value="XM_013938079.2"/>
</dbReference>
<sequence length="262" mass="29256">MKSDKPVDDQKVQKRKREGTTPQVKRKKTFHGPTQPKNALMQLNELKPGLKYIVESLEGDSRNLCHVVSVEVNKQKFIGKGKSKQLAKQAAAQAALASFVQFKDTPKAMQVLNRPVTCVDFTTDVVDDESIFSKFESEEPDVQHTSNIEETMIIPQEGIPLDCVKIKFSKAFSEAEKKNPVMLLHELHPGVQFMVVRETPSNPAKRFTMGLSLENKTFEGSGPNKKQAKAAVAKVALSSLYGIDYALPLTLLTRKGQQNQFR</sequence>
<dbReference type="Gene3D" id="3.30.160.20">
    <property type="match status" value="2"/>
</dbReference>
<feature type="region of interest" description="Disordered" evidence="2">
    <location>
        <begin position="1"/>
        <end position="36"/>
    </location>
</feature>
<dbReference type="Proteomes" id="UP000694941">
    <property type="component" value="Unplaced"/>
</dbReference>
<feature type="compositionally biased region" description="Basic and acidic residues" evidence="2">
    <location>
        <begin position="1"/>
        <end position="12"/>
    </location>
</feature>
<accession>A0ABM1C3J7</accession>
<reference evidence="5" key="1">
    <citation type="submission" date="2025-08" db="UniProtKB">
        <authorList>
            <consortium name="RefSeq"/>
        </authorList>
    </citation>
    <scope>IDENTIFICATION</scope>
    <source>
        <tissue evidence="5">Muscle</tissue>
    </source>
</reference>
<evidence type="ECO:0000259" key="3">
    <source>
        <dbReference type="PROSITE" id="PS50137"/>
    </source>
</evidence>
<dbReference type="PANTHER" id="PTHR10910:SF62">
    <property type="entry name" value="AT07585P-RELATED"/>
    <property type="match status" value="1"/>
</dbReference>
<dbReference type="PROSITE" id="PS50137">
    <property type="entry name" value="DS_RBD"/>
    <property type="match status" value="2"/>
</dbReference>
<keyword evidence="4" id="KW-1185">Reference proteome</keyword>